<reference evidence="2" key="2">
    <citation type="submission" date="2020-05" db="UniProtKB">
        <authorList>
            <consortium name="EnsemblMetazoa"/>
        </authorList>
    </citation>
    <scope>IDENTIFICATION</scope>
    <source>
        <strain evidence="2">IAEA</strain>
    </source>
</reference>
<keyword evidence="1" id="KW-1133">Transmembrane helix</keyword>
<dbReference type="EMBL" id="JXJN01009887">
    <property type="status" value="NOT_ANNOTATED_CDS"/>
    <property type="molecule type" value="Genomic_DNA"/>
</dbReference>
<sequence>MFETFARGTKFSVFVDCAGGFTGFVISFVTSKGYSKQDCDIKIVIIIRFCMLVGVPLFSSFIKKCAFNIPTDAQYKTKFCEINPSLLAILRWLMEEVRFTYVKILIPFNKVIFILKLKKNLLSSQLDSLSHEYLKLVRKHGFYSKSGYDMNIIEFN</sequence>
<organism evidence="2 3">
    <name type="scientific">Glossina palpalis gambiensis</name>
    <dbReference type="NCBI Taxonomy" id="67801"/>
    <lineage>
        <taxon>Eukaryota</taxon>
        <taxon>Metazoa</taxon>
        <taxon>Ecdysozoa</taxon>
        <taxon>Arthropoda</taxon>
        <taxon>Hexapoda</taxon>
        <taxon>Insecta</taxon>
        <taxon>Pterygota</taxon>
        <taxon>Neoptera</taxon>
        <taxon>Endopterygota</taxon>
        <taxon>Diptera</taxon>
        <taxon>Brachycera</taxon>
        <taxon>Muscomorpha</taxon>
        <taxon>Hippoboscoidea</taxon>
        <taxon>Glossinidae</taxon>
        <taxon>Glossina</taxon>
    </lineage>
</organism>
<protein>
    <submittedName>
        <fullName evidence="2">Uncharacterized protein</fullName>
    </submittedName>
</protein>
<dbReference type="EnsemblMetazoa" id="GPPI022121-RA">
    <property type="protein sequence ID" value="GPPI022121-PA"/>
    <property type="gene ID" value="GPPI022121"/>
</dbReference>
<proteinExistence type="predicted"/>
<keyword evidence="1" id="KW-0812">Transmembrane</keyword>
<name>A0A1B0B8B1_9MUSC</name>
<keyword evidence="1" id="KW-0472">Membrane</keyword>
<evidence type="ECO:0000256" key="1">
    <source>
        <dbReference type="SAM" id="Phobius"/>
    </source>
</evidence>
<dbReference type="Proteomes" id="UP000092460">
    <property type="component" value="Unassembled WGS sequence"/>
</dbReference>
<reference evidence="3" key="1">
    <citation type="submission" date="2015-01" db="EMBL/GenBank/DDBJ databases">
        <authorList>
            <person name="Aksoy S."/>
            <person name="Warren W."/>
            <person name="Wilson R.K."/>
        </authorList>
    </citation>
    <scope>NUCLEOTIDE SEQUENCE [LARGE SCALE GENOMIC DNA]</scope>
    <source>
        <strain evidence="3">IAEA</strain>
    </source>
</reference>
<dbReference type="AlphaFoldDB" id="A0A1B0B8B1"/>
<feature type="transmembrane region" description="Helical" evidence="1">
    <location>
        <begin position="43"/>
        <end position="62"/>
    </location>
</feature>
<evidence type="ECO:0000313" key="2">
    <source>
        <dbReference type="EnsemblMetazoa" id="GPPI022121-PA"/>
    </source>
</evidence>
<feature type="transmembrane region" description="Helical" evidence="1">
    <location>
        <begin position="12"/>
        <end position="31"/>
    </location>
</feature>
<keyword evidence="3" id="KW-1185">Reference proteome</keyword>
<accession>A0A1B0B8B1</accession>
<evidence type="ECO:0000313" key="3">
    <source>
        <dbReference type="Proteomes" id="UP000092460"/>
    </source>
</evidence>
<dbReference type="VEuPathDB" id="VectorBase:GPPI022121"/>